<dbReference type="AlphaFoldDB" id="A0A1A9VPD8"/>
<protein>
    <submittedName>
        <fullName evidence="1">Uncharacterized protein</fullName>
    </submittedName>
</protein>
<keyword evidence="2" id="KW-1185">Reference proteome</keyword>
<dbReference type="Proteomes" id="UP000078200">
    <property type="component" value="Unassembled WGS sequence"/>
</dbReference>
<dbReference type="EnsemblMetazoa" id="GAUT043347-RA">
    <property type="protein sequence ID" value="GAUT043347-PA"/>
    <property type="gene ID" value="GAUT043347"/>
</dbReference>
<sequence length="121" mass="13305">MFKPENWGKIFVTSKNCSWGSVEIVFDRKLNNEGVVNGTESSLASSSNSDNLILLFHGTKRFNLKLISSSTTSKLGLELNLETGRGSNGFIFKVLTFQDLLGYGKNTYATCVQNVASNENN</sequence>
<evidence type="ECO:0000313" key="1">
    <source>
        <dbReference type="EnsemblMetazoa" id="GAUT043347-PA"/>
    </source>
</evidence>
<accession>A0A1A9VPD8</accession>
<organism evidence="1 2">
    <name type="scientific">Glossina austeni</name>
    <name type="common">Savannah tsetse fly</name>
    <dbReference type="NCBI Taxonomy" id="7395"/>
    <lineage>
        <taxon>Eukaryota</taxon>
        <taxon>Metazoa</taxon>
        <taxon>Ecdysozoa</taxon>
        <taxon>Arthropoda</taxon>
        <taxon>Hexapoda</taxon>
        <taxon>Insecta</taxon>
        <taxon>Pterygota</taxon>
        <taxon>Neoptera</taxon>
        <taxon>Endopterygota</taxon>
        <taxon>Diptera</taxon>
        <taxon>Brachycera</taxon>
        <taxon>Muscomorpha</taxon>
        <taxon>Hippoboscoidea</taxon>
        <taxon>Glossinidae</taxon>
        <taxon>Glossina</taxon>
    </lineage>
</organism>
<reference evidence="1" key="1">
    <citation type="submission" date="2020-05" db="UniProtKB">
        <authorList>
            <consortium name="EnsemblMetazoa"/>
        </authorList>
    </citation>
    <scope>IDENTIFICATION</scope>
    <source>
        <strain evidence="1">TTRI</strain>
    </source>
</reference>
<dbReference type="VEuPathDB" id="VectorBase:GAUT043347"/>
<name>A0A1A9VPD8_GLOAU</name>
<evidence type="ECO:0000313" key="2">
    <source>
        <dbReference type="Proteomes" id="UP000078200"/>
    </source>
</evidence>
<proteinExistence type="predicted"/>